<sequence>MPRRASEPYRQGRVNNKWEYKLTELDILEAHFPLYFTHYLVPDNRGQSLPKGWIGRNMVQLTDDFADAAGVQSVLARNFLGRMNNTPNWFAQRFKKIRDVLGDHIIVQRRNTAALGQPGSHNPVRQAARHAALMENEEYEMELRIRRGDVTQRDKEERDRERNDKVATSLAAIYVNNEYDDVTALMNRILHQPIDYVSDLTIPCATHSLPFGKPTVFEALQYGLRYRRYLHFNFCTTTRPENQEEYVRYLSQDRNPIFSPFNQRHLSLDRQTLLVDPNQEYDLKFTTIKSYRGSAGNGKDNLLLALESKLQGLFHRKAPVGTLGYRWDKAGHPNGYWNDDEERVCSLMLVWSESKFLEKVRDNELCINPTRRAGANAAFNNRVWDDNSWEPVLL</sequence>
<evidence type="ECO:0000313" key="1">
    <source>
        <dbReference type="EMBL" id="OEU07276.1"/>
    </source>
</evidence>
<dbReference type="EMBL" id="KV784387">
    <property type="protein sequence ID" value="OEU07276.1"/>
    <property type="molecule type" value="Genomic_DNA"/>
</dbReference>
<accession>A0A1E7EN84</accession>
<gene>
    <name evidence="1" type="ORF">FRACYDRAFT_251401</name>
</gene>
<dbReference type="InParanoid" id="A0A1E7EN84"/>
<name>A0A1E7EN84_9STRA</name>
<dbReference type="AlphaFoldDB" id="A0A1E7EN84"/>
<organism evidence="1 2">
    <name type="scientific">Fragilariopsis cylindrus CCMP1102</name>
    <dbReference type="NCBI Taxonomy" id="635003"/>
    <lineage>
        <taxon>Eukaryota</taxon>
        <taxon>Sar</taxon>
        <taxon>Stramenopiles</taxon>
        <taxon>Ochrophyta</taxon>
        <taxon>Bacillariophyta</taxon>
        <taxon>Bacillariophyceae</taxon>
        <taxon>Bacillariophycidae</taxon>
        <taxon>Bacillariales</taxon>
        <taxon>Bacillariaceae</taxon>
        <taxon>Fragilariopsis</taxon>
    </lineage>
</organism>
<dbReference type="Proteomes" id="UP000095751">
    <property type="component" value="Unassembled WGS sequence"/>
</dbReference>
<keyword evidence="2" id="KW-1185">Reference proteome</keyword>
<proteinExistence type="predicted"/>
<dbReference type="KEGG" id="fcy:FRACYDRAFT_251401"/>
<evidence type="ECO:0000313" key="2">
    <source>
        <dbReference type="Proteomes" id="UP000095751"/>
    </source>
</evidence>
<reference evidence="1 2" key="1">
    <citation type="submission" date="2016-09" db="EMBL/GenBank/DDBJ databases">
        <title>Extensive genetic diversity and differential bi-allelic expression allows diatom success in the polar Southern Ocean.</title>
        <authorList>
            <consortium name="DOE Joint Genome Institute"/>
            <person name="Mock T."/>
            <person name="Otillar R.P."/>
            <person name="Strauss J."/>
            <person name="Dupont C."/>
            <person name="Frickenhaus S."/>
            <person name="Maumus F."/>
            <person name="Mcmullan M."/>
            <person name="Sanges R."/>
            <person name="Schmutz J."/>
            <person name="Toseland A."/>
            <person name="Valas R."/>
            <person name="Veluchamy A."/>
            <person name="Ward B.J."/>
            <person name="Allen A."/>
            <person name="Barry K."/>
            <person name="Falciatore A."/>
            <person name="Ferrante M."/>
            <person name="Fortunato A.E."/>
            <person name="Gloeckner G."/>
            <person name="Gruber A."/>
            <person name="Hipkin R."/>
            <person name="Janech M."/>
            <person name="Kroth P."/>
            <person name="Leese F."/>
            <person name="Lindquist E."/>
            <person name="Lyon B.R."/>
            <person name="Martin J."/>
            <person name="Mayer C."/>
            <person name="Parker M."/>
            <person name="Quesneville H."/>
            <person name="Raymond J."/>
            <person name="Uhlig C."/>
            <person name="Valentin K.U."/>
            <person name="Worden A.Z."/>
            <person name="Armbrust E.V."/>
            <person name="Bowler C."/>
            <person name="Green B."/>
            <person name="Moulton V."/>
            <person name="Van Oosterhout C."/>
            <person name="Grigoriev I."/>
        </authorList>
    </citation>
    <scope>NUCLEOTIDE SEQUENCE [LARGE SCALE GENOMIC DNA]</scope>
    <source>
        <strain evidence="1 2">CCMP1102</strain>
    </source>
</reference>
<protein>
    <submittedName>
        <fullName evidence="1">Uncharacterized protein</fullName>
    </submittedName>
</protein>